<reference evidence="1 2" key="1">
    <citation type="submission" date="2016-04" db="EMBL/GenBank/DDBJ databases">
        <title>Genome analyses suggest a sexual origin of heterokaryosis in a supposedly ancient asexual fungus.</title>
        <authorList>
            <person name="Ropars J."/>
            <person name="Sedzielewska K."/>
            <person name="Noel J."/>
            <person name="Charron P."/>
            <person name="Farinelli L."/>
            <person name="Marton T."/>
            <person name="Kruger M."/>
            <person name="Pelin A."/>
            <person name="Brachmann A."/>
            <person name="Corradi N."/>
        </authorList>
    </citation>
    <scope>NUCLEOTIDE SEQUENCE [LARGE SCALE GENOMIC DNA]</scope>
    <source>
        <strain evidence="1 2">C2</strain>
    </source>
</reference>
<comment type="caution">
    <text evidence="1">The sequence shown here is derived from an EMBL/GenBank/DDBJ whole genome shotgun (WGS) entry which is preliminary data.</text>
</comment>
<sequence length="150" mass="17281">MNQSLLYQVNLVLINQVEEEESNINNDILGHSYDITQIHLQDLLNGFIMIINGKKNHIMIPLNYMNQLKTDNIYTTMIREKVNKKIQYSTTISIAKTSIQISITEGITAELIKILMQFIMKYCRNTSLSIEKSTISFSNTIDAIYCIAWV</sequence>
<protein>
    <submittedName>
        <fullName evidence="1">Uncharacterized protein</fullName>
    </submittedName>
</protein>
<dbReference type="AlphaFoldDB" id="A0A2N1MJL1"/>
<dbReference type="EMBL" id="LLXL01002101">
    <property type="protein sequence ID" value="PKK61827.1"/>
    <property type="molecule type" value="Genomic_DNA"/>
</dbReference>
<gene>
    <name evidence="1" type="ORF">RhiirC2_791247</name>
</gene>
<reference evidence="1 2" key="2">
    <citation type="submission" date="2017-10" db="EMBL/GenBank/DDBJ databases">
        <title>Extensive intraspecific genome diversity in a model arbuscular mycorrhizal fungus.</title>
        <authorList>
            <person name="Chen E.C.H."/>
            <person name="Morin E."/>
            <person name="Baudet D."/>
            <person name="Noel J."/>
            <person name="Ndikumana S."/>
            <person name="Charron P."/>
            <person name="St-Onge C."/>
            <person name="Giorgi J."/>
            <person name="Grigoriev I.V."/>
            <person name="Roux C."/>
            <person name="Martin F.M."/>
            <person name="Corradi N."/>
        </authorList>
    </citation>
    <scope>NUCLEOTIDE SEQUENCE [LARGE SCALE GENOMIC DNA]</scope>
    <source>
        <strain evidence="1 2">C2</strain>
    </source>
</reference>
<name>A0A2N1MJL1_9GLOM</name>
<accession>A0A2N1MJL1</accession>
<evidence type="ECO:0000313" key="2">
    <source>
        <dbReference type="Proteomes" id="UP000233469"/>
    </source>
</evidence>
<evidence type="ECO:0000313" key="1">
    <source>
        <dbReference type="EMBL" id="PKK61827.1"/>
    </source>
</evidence>
<dbReference type="Proteomes" id="UP000233469">
    <property type="component" value="Unassembled WGS sequence"/>
</dbReference>
<dbReference type="VEuPathDB" id="FungiDB:RhiirA1_355378"/>
<proteinExistence type="predicted"/>
<organism evidence="1 2">
    <name type="scientific">Rhizophagus irregularis</name>
    <dbReference type="NCBI Taxonomy" id="588596"/>
    <lineage>
        <taxon>Eukaryota</taxon>
        <taxon>Fungi</taxon>
        <taxon>Fungi incertae sedis</taxon>
        <taxon>Mucoromycota</taxon>
        <taxon>Glomeromycotina</taxon>
        <taxon>Glomeromycetes</taxon>
        <taxon>Glomerales</taxon>
        <taxon>Glomeraceae</taxon>
        <taxon>Rhizophagus</taxon>
    </lineage>
</organism>